<comment type="caution">
    <text evidence="2">The sequence shown here is derived from an EMBL/GenBank/DDBJ whole genome shotgun (WGS) entry which is preliminary data.</text>
</comment>
<feature type="compositionally biased region" description="Basic and acidic residues" evidence="1">
    <location>
        <begin position="1"/>
        <end position="13"/>
    </location>
</feature>
<feature type="region of interest" description="Disordered" evidence="1">
    <location>
        <begin position="92"/>
        <end position="127"/>
    </location>
</feature>
<dbReference type="AlphaFoldDB" id="A0AAE0YYA1"/>
<name>A0AAE0YYA1_9GAST</name>
<dbReference type="Proteomes" id="UP001283361">
    <property type="component" value="Unassembled WGS sequence"/>
</dbReference>
<dbReference type="EMBL" id="JAWDGP010005269">
    <property type="protein sequence ID" value="KAK3758457.1"/>
    <property type="molecule type" value="Genomic_DNA"/>
</dbReference>
<accession>A0AAE0YYA1</accession>
<evidence type="ECO:0000313" key="2">
    <source>
        <dbReference type="EMBL" id="KAK3758457.1"/>
    </source>
</evidence>
<keyword evidence="3" id="KW-1185">Reference proteome</keyword>
<feature type="region of interest" description="Disordered" evidence="1">
    <location>
        <begin position="1"/>
        <end position="36"/>
    </location>
</feature>
<proteinExistence type="predicted"/>
<evidence type="ECO:0000313" key="3">
    <source>
        <dbReference type="Proteomes" id="UP001283361"/>
    </source>
</evidence>
<sequence length="127" mass="14096">MDRHIEKAMEERGQGQTQGDETCGPEISPNPSRAETSNHCLLALPGVICYKHDLNPAMKGLDNENSPYAFMTVLVDSIGGVRCYREDCERQVRDGSQKPRHQQCRGGQPIVAGDNAGSPHSQRCRRF</sequence>
<reference evidence="2" key="1">
    <citation type="journal article" date="2023" name="G3 (Bethesda)">
        <title>A reference genome for the long-term kleptoplast-retaining sea slug Elysia crispata morphotype clarki.</title>
        <authorList>
            <person name="Eastman K.E."/>
            <person name="Pendleton A.L."/>
            <person name="Shaikh M.A."/>
            <person name="Suttiyut T."/>
            <person name="Ogas R."/>
            <person name="Tomko P."/>
            <person name="Gavelis G."/>
            <person name="Widhalm J.R."/>
            <person name="Wisecaver J.H."/>
        </authorList>
    </citation>
    <scope>NUCLEOTIDE SEQUENCE</scope>
    <source>
        <strain evidence="2">ECLA1</strain>
    </source>
</reference>
<evidence type="ECO:0000256" key="1">
    <source>
        <dbReference type="SAM" id="MobiDB-lite"/>
    </source>
</evidence>
<protein>
    <submittedName>
        <fullName evidence="2">Uncharacterized protein</fullName>
    </submittedName>
</protein>
<organism evidence="2 3">
    <name type="scientific">Elysia crispata</name>
    <name type="common">lettuce slug</name>
    <dbReference type="NCBI Taxonomy" id="231223"/>
    <lineage>
        <taxon>Eukaryota</taxon>
        <taxon>Metazoa</taxon>
        <taxon>Spiralia</taxon>
        <taxon>Lophotrochozoa</taxon>
        <taxon>Mollusca</taxon>
        <taxon>Gastropoda</taxon>
        <taxon>Heterobranchia</taxon>
        <taxon>Euthyneura</taxon>
        <taxon>Panpulmonata</taxon>
        <taxon>Sacoglossa</taxon>
        <taxon>Placobranchoidea</taxon>
        <taxon>Plakobranchidae</taxon>
        <taxon>Elysia</taxon>
    </lineage>
</organism>
<gene>
    <name evidence="2" type="ORF">RRG08_058727</name>
</gene>